<dbReference type="SUPFAM" id="SSF53850">
    <property type="entry name" value="Periplasmic binding protein-like II"/>
    <property type="match status" value="1"/>
</dbReference>
<dbReference type="PROSITE" id="PS50931">
    <property type="entry name" value="HTH_LYSR"/>
    <property type="match status" value="1"/>
</dbReference>
<dbReference type="InterPro" id="IPR036390">
    <property type="entry name" value="WH_DNA-bd_sf"/>
</dbReference>
<accession>A0ABW6SFN1</accession>
<dbReference type="Pfam" id="PF00126">
    <property type="entry name" value="HTH_1"/>
    <property type="match status" value="1"/>
</dbReference>
<dbReference type="Proteomes" id="UP001601992">
    <property type="component" value="Unassembled WGS sequence"/>
</dbReference>
<dbReference type="InterPro" id="IPR005119">
    <property type="entry name" value="LysR_subst-bd"/>
</dbReference>
<keyword evidence="3" id="KW-0238">DNA-binding</keyword>
<feature type="domain" description="HTH lysR-type" evidence="6">
    <location>
        <begin position="3"/>
        <end position="60"/>
    </location>
</feature>
<dbReference type="InterPro" id="IPR000847">
    <property type="entry name" value="LysR_HTH_N"/>
</dbReference>
<keyword evidence="5" id="KW-0804">Transcription</keyword>
<dbReference type="InterPro" id="IPR036388">
    <property type="entry name" value="WH-like_DNA-bd_sf"/>
</dbReference>
<dbReference type="RefSeq" id="WP_040832172.1">
    <property type="nucleotide sequence ID" value="NZ_JBIAQY010000027.1"/>
</dbReference>
<dbReference type="EMBL" id="JBIAQY010000027">
    <property type="protein sequence ID" value="MFF3574454.1"/>
    <property type="molecule type" value="Genomic_DNA"/>
</dbReference>
<dbReference type="PANTHER" id="PTHR30346">
    <property type="entry name" value="TRANSCRIPTIONAL DUAL REGULATOR HCAR-RELATED"/>
    <property type="match status" value="1"/>
</dbReference>
<dbReference type="PANTHER" id="PTHR30346:SF0">
    <property type="entry name" value="HCA OPERON TRANSCRIPTIONAL ACTIVATOR HCAR"/>
    <property type="match status" value="1"/>
</dbReference>
<gene>
    <name evidence="7" type="ORF">ACFYXQ_42565</name>
</gene>
<comment type="caution">
    <text evidence="7">The sequence shown here is derived from an EMBL/GenBank/DDBJ whole genome shotgun (WGS) entry which is preliminary data.</text>
</comment>
<keyword evidence="4" id="KW-0010">Activator</keyword>
<evidence type="ECO:0000256" key="2">
    <source>
        <dbReference type="ARBA" id="ARBA00023015"/>
    </source>
</evidence>
<evidence type="ECO:0000313" key="7">
    <source>
        <dbReference type="EMBL" id="MFF3574454.1"/>
    </source>
</evidence>
<evidence type="ECO:0000256" key="1">
    <source>
        <dbReference type="ARBA" id="ARBA00009437"/>
    </source>
</evidence>
<evidence type="ECO:0000256" key="3">
    <source>
        <dbReference type="ARBA" id="ARBA00023125"/>
    </source>
</evidence>
<evidence type="ECO:0000256" key="5">
    <source>
        <dbReference type="ARBA" id="ARBA00023163"/>
    </source>
</evidence>
<name>A0ABW6SFN1_9NOCA</name>
<dbReference type="SUPFAM" id="SSF46785">
    <property type="entry name" value="Winged helix' DNA-binding domain"/>
    <property type="match status" value="1"/>
</dbReference>
<evidence type="ECO:0000256" key="4">
    <source>
        <dbReference type="ARBA" id="ARBA00023159"/>
    </source>
</evidence>
<dbReference type="Gene3D" id="1.10.10.10">
    <property type="entry name" value="Winged helix-like DNA-binding domain superfamily/Winged helix DNA-binding domain"/>
    <property type="match status" value="1"/>
</dbReference>
<dbReference type="Gene3D" id="3.40.190.10">
    <property type="entry name" value="Periplasmic binding protein-like II"/>
    <property type="match status" value="2"/>
</dbReference>
<evidence type="ECO:0000313" key="8">
    <source>
        <dbReference type="Proteomes" id="UP001601992"/>
    </source>
</evidence>
<evidence type="ECO:0000259" key="6">
    <source>
        <dbReference type="PROSITE" id="PS50931"/>
    </source>
</evidence>
<keyword evidence="2" id="KW-0805">Transcription regulation</keyword>
<reference evidence="7 8" key="1">
    <citation type="submission" date="2024-10" db="EMBL/GenBank/DDBJ databases">
        <title>The Natural Products Discovery Center: Release of the First 8490 Sequenced Strains for Exploring Actinobacteria Biosynthetic Diversity.</title>
        <authorList>
            <person name="Kalkreuter E."/>
            <person name="Kautsar S.A."/>
            <person name="Yang D."/>
            <person name="Bader C.D."/>
            <person name="Teijaro C.N."/>
            <person name="Fluegel L."/>
            <person name="Davis C.M."/>
            <person name="Simpson J.R."/>
            <person name="Lauterbach L."/>
            <person name="Steele A.D."/>
            <person name="Gui C."/>
            <person name="Meng S."/>
            <person name="Li G."/>
            <person name="Viehrig K."/>
            <person name="Ye F."/>
            <person name="Su P."/>
            <person name="Kiefer A.F."/>
            <person name="Nichols A."/>
            <person name="Cepeda A.J."/>
            <person name="Yan W."/>
            <person name="Fan B."/>
            <person name="Jiang Y."/>
            <person name="Adhikari A."/>
            <person name="Zheng C.-J."/>
            <person name="Schuster L."/>
            <person name="Cowan T.M."/>
            <person name="Smanski M.J."/>
            <person name="Chevrette M.G."/>
            <person name="De Carvalho L.P.S."/>
            <person name="Shen B."/>
        </authorList>
    </citation>
    <scope>NUCLEOTIDE SEQUENCE [LARGE SCALE GENOMIC DNA]</scope>
    <source>
        <strain evidence="7 8">NPDC002593</strain>
    </source>
</reference>
<comment type="similarity">
    <text evidence="1">Belongs to the LysR transcriptional regulatory family.</text>
</comment>
<protein>
    <submittedName>
        <fullName evidence="7">LysR family transcriptional regulator</fullName>
    </submittedName>
</protein>
<proteinExistence type="inferred from homology"/>
<keyword evidence="8" id="KW-1185">Reference proteome</keyword>
<dbReference type="CDD" id="cd08414">
    <property type="entry name" value="PBP2_LTTR_aromatics_like"/>
    <property type="match status" value="1"/>
</dbReference>
<sequence length="269" mass="29956">MDFDLRKLRYFVAVAEQRHFGRAAERLYIAQPVLSRQIRAFEQELSCTLLERTTRSVALTPAGEQLYQEAQGLLAAVDAAVRRVHDIDRGVQRLVVAFSPGLHVSEAIRAFTARHPDVETDLIPVRWWEPDTPLRDGRAQVGYLRRPFDDSGLRTIPIGHESRVACMPATHPLAAHGELTRTDLDGEHMLDATTRRTASLEQKFELIAAGHGIAIVPSSVAQAYSRADLVHRPLTDVPPVQTCLVAPADRHEKPVREFIDIATATLRAS</sequence>
<dbReference type="PRINTS" id="PR00039">
    <property type="entry name" value="HTHLYSR"/>
</dbReference>
<organism evidence="7 8">
    <name type="scientific">Nocardia jiangxiensis</name>
    <dbReference type="NCBI Taxonomy" id="282685"/>
    <lineage>
        <taxon>Bacteria</taxon>
        <taxon>Bacillati</taxon>
        <taxon>Actinomycetota</taxon>
        <taxon>Actinomycetes</taxon>
        <taxon>Mycobacteriales</taxon>
        <taxon>Nocardiaceae</taxon>
        <taxon>Nocardia</taxon>
    </lineage>
</organism>
<dbReference type="Pfam" id="PF03466">
    <property type="entry name" value="LysR_substrate"/>
    <property type="match status" value="2"/>
</dbReference>
<dbReference type="Gene3D" id="3.40.190.290">
    <property type="match status" value="1"/>
</dbReference>